<gene>
    <name evidence="1" type="ORF">UFOVP393_59</name>
</gene>
<protein>
    <submittedName>
        <fullName evidence="1">Uncharacterized protein</fullName>
    </submittedName>
</protein>
<sequence>MTEKIILGIIKKGSGTHADGEVVMLEKHKWTCNWYWSFGWIGNARCHFHFDSLLKDSRYASELFEETKISDKQWWLMRDLFKQAYALRAAAETYQYGGHQCHEVGVTDVIYDSLRADMINKDVKKLLDAVWDIACNAVNGSDK</sequence>
<accession>A0A6J7XAK1</accession>
<name>A0A6J7XAK1_9CAUD</name>
<evidence type="ECO:0000313" key="1">
    <source>
        <dbReference type="EMBL" id="CAB5224344.1"/>
    </source>
</evidence>
<reference evidence="1" key="1">
    <citation type="submission" date="2020-05" db="EMBL/GenBank/DDBJ databases">
        <authorList>
            <person name="Chiriac C."/>
            <person name="Salcher M."/>
            <person name="Ghai R."/>
            <person name="Kavagutti S V."/>
        </authorList>
    </citation>
    <scope>NUCLEOTIDE SEQUENCE</scope>
</reference>
<organism evidence="1">
    <name type="scientific">uncultured Caudovirales phage</name>
    <dbReference type="NCBI Taxonomy" id="2100421"/>
    <lineage>
        <taxon>Viruses</taxon>
        <taxon>Duplodnaviria</taxon>
        <taxon>Heunggongvirae</taxon>
        <taxon>Uroviricota</taxon>
        <taxon>Caudoviricetes</taxon>
        <taxon>Peduoviridae</taxon>
        <taxon>Maltschvirus</taxon>
        <taxon>Maltschvirus maltsch</taxon>
    </lineage>
</organism>
<proteinExistence type="predicted"/>
<dbReference type="EMBL" id="LR798335">
    <property type="protein sequence ID" value="CAB5224344.1"/>
    <property type="molecule type" value="Genomic_DNA"/>
</dbReference>